<dbReference type="Gene3D" id="3.40.50.1700">
    <property type="entry name" value="Glycoside hydrolase family 3 C-terminal domain"/>
    <property type="match status" value="1"/>
</dbReference>
<keyword evidence="2" id="KW-0378">Hydrolase</keyword>
<proteinExistence type="inferred from homology"/>
<evidence type="ECO:0000313" key="4">
    <source>
        <dbReference type="EMBL" id="PWB01037.1"/>
    </source>
</evidence>
<protein>
    <recommendedName>
        <fullName evidence="3">Glycoside hydrolase family 3 C-terminal domain-containing protein</fullName>
    </recommendedName>
</protein>
<dbReference type="InterPro" id="IPR050288">
    <property type="entry name" value="Cellulose_deg_GH3"/>
</dbReference>
<dbReference type="InterPro" id="IPR002772">
    <property type="entry name" value="Glyco_hydro_3_C"/>
</dbReference>
<evidence type="ECO:0000259" key="3">
    <source>
        <dbReference type="Pfam" id="PF01915"/>
    </source>
</evidence>
<keyword evidence="5" id="KW-1185">Reference proteome</keyword>
<dbReference type="AlphaFoldDB" id="A0A2V1IIQ4"/>
<accession>A0A2V1IIQ4</accession>
<dbReference type="Proteomes" id="UP000244905">
    <property type="component" value="Unassembled WGS sequence"/>
</dbReference>
<dbReference type="InterPro" id="IPR036881">
    <property type="entry name" value="Glyco_hydro_3_C_sf"/>
</dbReference>
<dbReference type="GeneID" id="82526866"/>
<dbReference type="RefSeq" id="WP_107032999.1">
    <property type="nucleotide sequence ID" value="NZ_CAORQB010000045.1"/>
</dbReference>
<reference evidence="5" key="1">
    <citation type="submission" date="2018-02" db="EMBL/GenBank/DDBJ databases">
        <authorList>
            <person name="Clavel T."/>
            <person name="Strowig T."/>
        </authorList>
    </citation>
    <scope>NUCLEOTIDE SEQUENCE [LARGE SCALE GENOMIC DNA]</scope>
    <source>
        <strain evidence="5">DSM 103720</strain>
    </source>
</reference>
<dbReference type="Pfam" id="PF01915">
    <property type="entry name" value="Glyco_hydro_3_C"/>
    <property type="match status" value="1"/>
</dbReference>
<evidence type="ECO:0000256" key="1">
    <source>
        <dbReference type="ARBA" id="ARBA00005336"/>
    </source>
</evidence>
<comment type="caution">
    <text evidence="4">The sequence shown here is derived from an EMBL/GenBank/DDBJ whole genome shotgun (WGS) entry which is preliminary data.</text>
</comment>
<dbReference type="GO" id="GO:0005975">
    <property type="term" value="P:carbohydrate metabolic process"/>
    <property type="evidence" value="ECO:0007669"/>
    <property type="project" value="InterPro"/>
</dbReference>
<gene>
    <name evidence="4" type="ORF">C5O23_11030</name>
</gene>
<feature type="domain" description="Glycoside hydrolase family 3 C-terminal" evidence="3">
    <location>
        <begin position="26"/>
        <end position="97"/>
    </location>
</feature>
<dbReference type="PANTHER" id="PTHR42715:SF10">
    <property type="entry name" value="BETA-GLUCOSIDASE"/>
    <property type="match status" value="1"/>
</dbReference>
<evidence type="ECO:0000256" key="2">
    <source>
        <dbReference type="ARBA" id="ARBA00022801"/>
    </source>
</evidence>
<name>A0A2V1IIQ4_9BACT</name>
<evidence type="ECO:0000313" key="5">
    <source>
        <dbReference type="Proteomes" id="UP000244905"/>
    </source>
</evidence>
<dbReference type="EMBL" id="PUEC01000027">
    <property type="protein sequence ID" value="PWB01037.1"/>
    <property type="molecule type" value="Genomic_DNA"/>
</dbReference>
<sequence length="104" mass="11548">MIGAGAVSAHDFTVLVTPIYVAIDSVDFNESLERESNDRPFELTQFQNSLVNCVLDANPNTIVLFNAGSNVDMSHWQQRAPALLYLWYPGQEGGQAAQRSFSKR</sequence>
<dbReference type="GO" id="GO:0004553">
    <property type="term" value="F:hydrolase activity, hydrolyzing O-glycosyl compounds"/>
    <property type="evidence" value="ECO:0007669"/>
    <property type="project" value="InterPro"/>
</dbReference>
<dbReference type="PANTHER" id="PTHR42715">
    <property type="entry name" value="BETA-GLUCOSIDASE"/>
    <property type="match status" value="1"/>
</dbReference>
<comment type="similarity">
    <text evidence="1">Belongs to the glycosyl hydrolase 3 family.</text>
</comment>
<organism evidence="4 5">
    <name type="scientific">Duncaniella muris</name>
    <dbReference type="NCBI Taxonomy" id="2094150"/>
    <lineage>
        <taxon>Bacteria</taxon>
        <taxon>Pseudomonadati</taxon>
        <taxon>Bacteroidota</taxon>
        <taxon>Bacteroidia</taxon>
        <taxon>Bacteroidales</taxon>
        <taxon>Muribaculaceae</taxon>
        <taxon>Duncaniella</taxon>
    </lineage>
</organism>
<dbReference type="SUPFAM" id="SSF52279">
    <property type="entry name" value="Beta-D-glucan exohydrolase, C-terminal domain"/>
    <property type="match status" value="1"/>
</dbReference>